<name>K0IWD1_AMPXN</name>
<feature type="domain" description="Alpha-galactosidase NEW3" evidence="3">
    <location>
        <begin position="170"/>
        <end position="232"/>
    </location>
</feature>
<evidence type="ECO:0000256" key="2">
    <source>
        <dbReference type="SAM" id="SignalP"/>
    </source>
</evidence>
<dbReference type="PANTHER" id="PTHR39198">
    <property type="entry name" value="HYPOTHETICAL MEMBRANE PROTEIN, CONSERVED"/>
    <property type="match status" value="1"/>
</dbReference>
<dbReference type="AlphaFoldDB" id="K0IWD1"/>
<reference evidence="4 5" key="1">
    <citation type="submission" date="2011-01" db="EMBL/GenBank/DDBJ databases">
        <title>Whole genome sequence of Amphibacillus xylinus NBRC 15112.</title>
        <authorList>
            <person name="Nakazawa H."/>
            <person name="Katano Y."/>
            <person name="Nakamura S."/>
            <person name="Sasagawa M."/>
            <person name="Fukada J."/>
            <person name="Arai T."/>
            <person name="Sasakura N."/>
            <person name="Mochizuki D."/>
            <person name="Hosoyama A."/>
            <person name="Harada K."/>
            <person name="Horikawa H."/>
            <person name="Kato Y."/>
            <person name="Harada T."/>
            <person name="Sasaki K."/>
            <person name="Sekiguchi M."/>
            <person name="Hodoyama M."/>
            <person name="Nishiko R."/>
            <person name="Narita H."/>
            <person name="Hanamaki A."/>
            <person name="Hata C."/>
            <person name="Konno Y."/>
            <person name="Niimura Y."/>
            <person name="Yamazaki S."/>
            <person name="Fujita N."/>
        </authorList>
    </citation>
    <scope>NUCLEOTIDE SEQUENCE [LARGE SCALE GENOMIC DNA]</scope>
    <source>
        <strain evidence="5">ATCC 51415 / DSM 6626 / JCM 7361 / LMG 17667 / NBRC 15112 / Ep01</strain>
    </source>
</reference>
<dbReference type="STRING" id="698758.AXY_06430"/>
<sequence length="385" mass="41478">MKKKISIILMTLLMIGGMLGFSPTEVAAEVNMYTPYTGLSTTPGESINYSVDVKNTSSSVAHVSFSLKNLPDEWTSKIRAGGHDIRQLSIDADSYQTISLDIEIPLQVEKGEYKFDLVARGSNGVEATLPFLVEVSEEGTYSTELTIDQPNLEGHTDATFSYKFNLKNLTANEQNYSLSSEVPAGWRAQFKADGNAVTSVSLEPGANKDIDLDLIPAETASADTYEIPIKASAGGTAAETTLEAVITGSYDIDITTPDGRLNTDITAGRSKMIELIVRNIGTATLNDVSITSSTPPNWEVEFDESEIEVLEAGETKIIKAKVTAADDAIAGDYEASFSAKAAETSDNAVFRISVETSTLWGLIGIAIILAVFGGLFYLFKKYGRR</sequence>
<dbReference type="Proteomes" id="UP000006294">
    <property type="component" value="Chromosome"/>
</dbReference>
<evidence type="ECO:0000256" key="1">
    <source>
        <dbReference type="SAM" id="Phobius"/>
    </source>
</evidence>
<dbReference type="InterPro" id="IPR018905">
    <property type="entry name" value="A-galactase_NEW3"/>
</dbReference>
<keyword evidence="1" id="KW-1133">Transmembrane helix</keyword>
<feature type="chain" id="PRO_5003833381" description="Alpha-galactosidase NEW3 domain-containing protein" evidence="2">
    <location>
        <begin position="28"/>
        <end position="385"/>
    </location>
</feature>
<dbReference type="HOGENOM" id="CLU_051163_0_0_9"/>
<keyword evidence="5" id="KW-1185">Reference proteome</keyword>
<dbReference type="PATRIC" id="fig|698758.3.peg.646"/>
<proteinExistence type="predicted"/>
<dbReference type="Gene3D" id="2.60.40.10">
    <property type="entry name" value="Immunoglobulins"/>
    <property type="match status" value="1"/>
</dbReference>
<dbReference type="InterPro" id="IPR013783">
    <property type="entry name" value="Ig-like_fold"/>
</dbReference>
<protein>
    <recommendedName>
        <fullName evidence="3">Alpha-galactosidase NEW3 domain-containing protein</fullName>
    </recommendedName>
</protein>
<dbReference type="Pfam" id="PF10633">
    <property type="entry name" value="NPCBM_assoc"/>
    <property type="match status" value="2"/>
</dbReference>
<evidence type="ECO:0000313" key="5">
    <source>
        <dbReference type="Proteomes" id="UP000006294"/>
    </source>
</evidence>
<dbReference type="KEGG" id="axl:AXY_06430"/>
<keyword evidence="1" id="KW-0472">Membrane</keyword>
<accession>K0IWD1</accession>
<evidence type="ECO:0000259" key="3">
    <source>
        <dbReference type="Pfam" id="PF10633"/>
    </source>
</evidence>
<evidence type="ECO:0000313" key="4">
    <source>
        <dbReference type="EMBL" id="BAM46775.1"/>
    </source>
</evidence>
<organism evidence="4 5">
    <name type="scientific">Amphibacillus xylanus (strain ATCC 51415 / DSM 6626 / JCM 7361 / LMG 17667 / NBRC 15112 / Ep01)</name>
    <dbReference type="NCBI Taxonomy" id="698758"/>
    <lineage>
        <taxon>Bacteria</taxon>
        <taxon>Bacillati</taxon>
        <taxon>Bacillota</taxon>
        <taxon>Bacilli</taxon>
        <taxon>Bacillales</taxon>
        <taxon>Bacillaceae</taxon>
        <taxon>Amphibacillus</taxon>
    </lineage>
</organism>
<feature type="transmembrane region" description="Helical" evidence="1">
    <location>
        <begin position="359"/>
        <end position="379"/>
    </location>
</feature>
<feature type="domain" description="Alpha-galactosidase NEW3" evidence="3">
    <location>
        <begin position="265"/>
        <end position="340"/>
    </location>
</feature>
<feature type="signal peptide" evidence="2">
    <location>
        <begin position="1"/>
        <end position="27"/>
    </location>
</feature>
<dbReference type="RefSeq" id="WP_015009380.1">
    <property type="nucleotide sequence ID" value="NC_018704.1"/>
</dbReference>
<gene>
    <name evidence="4" type="ordered locus">AXY_06430</name>
</gene>
<keyword evidence="2" id="KW-0732">Signal</keyword>
<dbReference type="PANTHER" id="PTHR39198:SF1">
    <property type="entry name" value="ALPHA-GALACTOSIDASE NEW3 DOMAIN-CONTAINING PROTEIN"/>
    <property type="match status" value="1"/>
</dbReference>
<dbReference type="EMBL" id="AP012050">
    <property type="protein sequence ID" value="BAM46775.1"/>
    <property type="molecule type" value="Genomic_DNA"/>
</dbReference>
<keyword evidence="1" id="KW-0812">Transmembrane</keyword>
<dbReference type="eggNOG" id="COG1470">
    <property type="taxonomic scope" value="Bacteria"/>
</dbReference>